<feature type="compositionally biased region" description="Polar residues" evidence="5">
    <location>
        <begin position="1"/>
        <end position="12"/>
    </location>
</feature>
<evidence type="ECO:0000256" key="3">
    <source>
        <dbReference type="ARBA" id="ARBA00022833"/>
    </source>
</evidence>
<dbReference type="SUPFAM" id="SSF57667">
    <property type="entry name" value="beta-beta-alpha zinc fingers"/>
    <property type="match status" value="2"/>
</dbReference>
<feature type="region of interest" description="Disordered" evidence="5">
    <location>
        <begin position="442"/>
        <end position="486"/>
    </location>
</feature>
<keyword evidence="3" id="KW-0862">Zinc</keyword>
<feature type="region of interest" description="Disordered" evidence="5">
    <location>
        <begin position="103"/>
        <end position="302"/>
    </location>
</feature>
<feature type="domain" description="C2H2-type" evidence="6">
    <location>
        <begin position="298"/>
        <end position="327"/>
    </location>
</feature>
<feature type="compositionally biased region" description="Low complexity" evidence="5">
    <location>
        <begin position="404"/>
        <end position="420"/>
    </location>
</feature>
<protein>
    <recommendedName>
        <fullName evidence="6">C2H2-type domain-containing protein</fullName>
    </recommendedName>
</protein>
<dbReference type="AlphaFoldDB" id="A0A9P6Q5W4"/>
<dbReference type="GO" id="GO:0000978">
    <property type="term" value="F:RNA polymerase II cis-regulatory region sequence-specific DNA binding"/>
    <property type="evidence" value="ECO:0007669"/>
    <property type="project" value="TreeGrafter"/>
</dbReference>
<reference evidence="7" key="1">
    <citation type="journal article" date="2020" name="Fungal Divers.">
        <title>Resolving the Mortierellaceae phylogeny through synthesis of multi-gene phylogenetics and phylogenomics.</title>
        <authorList>
            <person name="Vandepol N."/>
            <person name="Liber J."/>
            <person name="Desiro A."/>
            <person name="Na H."/>
            <person name="Kennedy M."/>
            <person name="Barry K."/>
            <person name="Grigoriev I.V."/>
            <person name="Miller A.N."/>
            <person name="O'Donnell K."/>
            <person name="Stajich J.E."/>
            <person name="Bonito G."/>
        </authorList>
    </citation>
    <scope>NUCLEOTIDE SEQUENCE</scope>
    <source>
        <strain evidence="7">BC1065</strain>
    </source>
</reference>
<comment type="caution">
    <text evidence="7">The sequence shown here is derived from an EMBL/GenBank/DDBJ whole genome shotgun (WGS) entry which is preliminary data.</text>
</comment>
<evidence type="ECO:0000313" key="8">
    <source>
        <dbReference type="Proteomes" id="UP000807716"/>
    </source>
</evidence>
<dbReference type="PROSITE" id="PS50157">
    <property type="entry name" value="ZINC_FINGER_C2H2_2"/>
    <property type="match status" value="2"/>
</dbReference>
<dbReference type="GO" id="GO:0000981">
    <property type="term" value="F:DNA-binding transcription factor activity, RNA polymerase II-specific"/>
    <property type="evidence" value="ECO:0007669"/>
    <property type="project" value="TreeGrafter"/>
</dbReference>
<proteinExistence type="predicted"/>
<accession>A0A9P6Q5W4</accession>
<evidence type="ECO:0000313" key="7">
    <source>
        <dbReference type="EMBL" id="KAG0260248.1"/>
    </source>
</evidence>
<evidence type="ECO:0000256" key="2">
    <source>
        <dbReference type="ARBA" id="ARBA00022771"/>
    </source>
</evidence>
<name>A0A9P6Q5W4_9FUNG</name>
<dbReference type="Proteomes" id="UP000807716">
    <property type="component" value="Unassembled WGS sequence"/>
</dbReference>
<feature type="region of interest" description="Disordered" evidence="5">
    <location>
        <begin position="1"/>
        <end position="24"/>
    </location>
</feature>
<evidence type="ECO:0000256" key="4">
    <source>
        <dbReference type="PROSITE-ProRule" id="PRU00042"/>
    </source>
</evidence>
<dbReference type="Gene3D" id="3.30.160.60">
    <property type="entry name" value="Classic Zinc Finger"/>
    <property type="match status" value="2"/>
</dbReference>
<gene>
    <name evidence="7" type="ORF">DFQ27_003647</name>
</gene>
<feature type="compositionally biased region" description="Pro residues" evidence="5">
    <location>
        <begin position="178"/>
        <end position="188"/>
    </location>
</feature>
<feature type="compositionally biased region" description="Basic and acidic residues" evidence="5">
    <location>
        <begin position="477"/>
        <end position="486"/>
    </location>
</feature>
<evidence type="ECO:0000256" key="1">
    <source>
        <dbReference type="ARBA" id="ARBA00022723"/>
    </source>
</evidence>
<feature type="compositionally biased region" description="Low complexity" evidence="5">
    <location>
        <begin position="189"/>
        <end position="199"/>
    </location>
</feature>
<feature type="compositionally biased region" description="Basic and acidic residues" evidence="5">
    <location>
        <begin position="532"/>
        <end position="543"/>
    </location>
</feature>
<organism evidence="7 8">
    <name type="scientific">Actinomortierella ambigua</name>
    <dbReference type="NCBI Taxonomy" id="1343610"/>
    <lineage>
        <taxon>Eukaryota</taxon>
        <taxon>Fungi</taxon>
        <taxon>Fungi incertae sedis</taxon>
        <taxon>Mucoromycota</taxon>
        <taxon>Mortierellomycotina</taxon>
        <taxon>Mortierellomycetes</taxon>
        <taxon>Mortierellales</taxon>
        <taxon>Mortierellaceae</taxon>
        <taxon>Actinomortierella</taxon>
    </lineage>
</organism>
<dbReference type="InterPro" id="IPR036236">
    <property type="entry name" value="Znf_C2H2_sf"/>
</dbReference>
<dbReference type="InterPro" id="IPR013087">
    <property type="entry name" value="Znf_C2H2_type"/>
</dbReference>
<feature type="region of interest" description="Disordered" evidence="5">
    <location>
        <begin position="29"/>
        <end position="48"/>
    </location>
</feature>
<feature type="region of interest" description="Disordered" evidence="5">
    <location>
        <begin position="518"/>
        <end position="554"/>
    </location>
</feature>
<keyword evidence="8" id="KW-1185">Reference proteome</keyword>
<feature type="compositionally biased region" description="Low complexity" evidence="5">
    <location>
        <begin position="267"/>
        <end position="280"/>
    </location>
</feature>
<dbReference type="EMBL" id="JAAAJB010000255">
    <property type="protein sequence ID" value="KAG0260248.1"/>
    <property type="molecule type" value="Genomic_DNA"/>
</dbReference>
<dbReference type="PANTHER" id="PTHR23235">
    <property type="entry name" value="KRUEPPEL-LIKE TRANSCRIPTION FACTOR"/>
    <property type="match status" value="1"/>
</dbReference>
<keyword evidence="2 4" id="KW-0863">Zinc-finger</keyword>
<feature type="compositionally biased region" description="Polar residues" evidence="5">
    <location>
        <begin position="445"/>
        <end position="461"/>
    </location>
</feature>
<dbReference type="Pfam" id="PF00096">
    <property type="entry name" value="zf-C2H2"/>
    <property type="match status" value="1"/>
</dbReference>
<dbReference type="OrthoDB" id="8117402at2759"/>
<feature type="domain" description="C2H2-type" evidence="6">
    <location>
        <begin position="330"/>
        <end position="359"/>
    </location>
</feature>
<feature type="region of interest" description="Disordered" evidence="5">
    <location>
        <begin position="380"/>
        <end position="420"/>
    </location>
</feature>
<evidence type="ECO:0000259" key="6">
    <source>
        <dbReference type="PROSITE" id="PS50157"/>
    </source>
</evidence>
<evidence type="ECO:0000256" key="5">
    <source>
        <dbReference type="SAM" id="MobiDB-lite"/>
    </source>
</evidence>
<dbReference type="GO" id="GO:0008270">
    <property type="term" value="F:zinc ion binding"/>
    <property type="evidence" value="ECO:0007669"/>
    <property type="project" value="UniProtKB-KW"/>
</dbReference>
<dbReference type="PANTHER" id="PTHR23235:SF120">
    <property type="entry name" value="KRUPPEL-LIKE FACTOR 15"/>
    <property type="match status" value="1"/>
</dbReference>
<dbReference type="SMART" id="SM00355">
    <property type="entry name" value="ZnF_C2H2"/>
    <property type="match status" value="3"/>
</dbReference>
<sequence>MTDLSANSSHSTPNPAPQPAMPFFPALSFTFSTSQGGRPGAQRQERPYVYSAHGGRHVGQYDQGHGGWYQSEDGHYHAYYYDEDGTSYYPYYNYGEDGLCSDRPATMPVPTDVVPSPPAGIDRRGMSPPPPKRHRTSVASNPSTAAVGRQSAPATRRRAQQSEHDTSIVPCSRTPSLSPSPCPSPPPLSATLSPSISLSVRGKRTTKRSNELSAVTPSPTPSTSSTSSLFGDPQMPANTESYDPTAREDSASSSTSSRSDSRRTADAADAADASDGASDETLYRTDRRRRQQGPPQMHICPMPGCDKQFVRRFNLKVHIITHDPERAHQFECIEGCGRRYTRKNDMERHVKSVHLGERLKCQTCGFRFTRVDGLRKHNCNSPMSSPYIAEGGHTPRTLRPLVNSSSTSASISSSSSSSASVSSSRASSVAIAGPAAAAVRHLQHSTRPVAQVGSSTATRQGAQAAWPPLSVSVEPEDPTRSAENSRPRFLLPAPHIMSMPSFGSQTSTRSIVETPFMGRRSEPAVQVQQETSVKEEKPADKKLVWSSMNGGSNM</sequence>
<dbReference type="PROSITE" id="PS00028">
    <property type="entry name" value="ZINC_FINGER_C2H2_1"/>
    <property type="match status" value="2"/>
</dbReference>
<keyword evidence="1" id="KW-0479">Metal-binding</keyword>